<evidence type="ECO:0000256" key="1">
    <source>
        <dbReference type="ARBA" id="ARBA00001974"/>
    </source>
</evidence>
<dbReference type="PANTHER" id="PTHR42973">
    <property type="entry name" value="BINDING OXIDOREDUCTASE, PUTATIVE (AFU_ORTHOLOGUE AFUA_1G17690)-RELATED"/>
    <property type="match status" value="1"/>
</dbReference>
<evidence type="ECO:0000256" key="4">
    <source>
        <dbReference type="ARBA" id="ARBA00022827"/>
    </source>
</evidence>
<feature type="region of interest" description="Disordered" evidence="6">
    <location>
        <begin position="482"/>
        <end position="514"/>
    </location>
</feature>
<feature type="domain" description="FAD-binding PCMH-type" evidence="7">
    <location>
        <begin position="67"/>
        <end position="237"/>
    </location>
</feature>
<dbReference type="Proteomes" id="UP001321014">
    <property type="component" value="Unassembled WGS sequence"/>
</dbReference>
<evidence type="ECO:0000256" key="3">
    <source>
        <dbReference type="ARBA" id="ARBA00022630"/>
    </source>
</evidence>
<evidence type="ECO:0000259" key="7">
    <source>
        <dbReference type="PROSITE" id="PS51387"/>
    </source>
</evidence>
<keyword evidence="5" id="KW-0560">Oxidoreductase</keyword>
<dbReference type="Gene3D" id="3.40.462.20">
    <property type="match status" value="1"/>
</dbReference>
<evidence type="ECO:0000313" key="9">
    <source>
        <dbReference type="Proteomes" id="UP001321014"/>
    </source>
</evidence>
<dbReference type="Gene3D" id="3.30.465.10">
    <property type="match status" value="1"/>
</dbReference>
<dbReference type="InterPro" id="IPR016169">
    <property type="entry name" value="FAD-bd_PCMH_sub2"/>
</dbReference>
<dbReference type="InterPro" id="IPR016167">
    <property type="entry name" value="FAD-bd_PCMH_sub1"/>
</dbReference>
<dbReference type="InterPro" id="IPR016166">
    <property type="entry name" value="FAD-bd_PCMH"/>
</dbReference>
<dbReference type="Pfam" id="PF08031">
    <property type="entry name" value="BBE"/>
    <property type="match status" value="1"/>
</dbReference>
<dbReference type="Gene3D" id="3.30.43.10">
    <property type="entry name" value="Uridine Diphospho-n-acetylenolpyruvylglucosamine Reductase, domain 2"/>
    <property type="match status" value="1"/>
</dbReference>
<dbReference type="InterPro" id="IPR012951">
    <property type="entry name" value="BBE"/>
</dbReference>
<evidence type="ECO:0000313" key="8">
    <source>
        <dbReference type="EMBL" id="MCU9837937.1"/>
    </source>
</evidence>
<evidence type="ECO:0000256" key="2">
    <source>
        <dbReference type="ARBA" id="ARBA00005466"/>
    </source>
</evidence>
<keyword evidence="9" id="KW-1185">Reference proteome</keyword>
<organism evidence="8 9">
    <name type="scientific">Ruegeria marisflavi</name>
    <dbReference type="NCBI Taxonomy" id="2984152"/>
    <lineage>
        <taxon>Bacteria</taxon>
        <taxon>Pseudomonadati</taxon>
        <taxon>Pseudomonadota</taxon>
        <taxon>Alphaproteobacteria</taxon>
        <taxon>Rhodobacterales</taxon>
        <taxon>Roseobacteraceae</taxon>
        <taxon>Ruegeria</taxon>
    </lineage>
</organism>
<dbReference type="PANTHER" id="PTHR42973:SF39">
    <property type="entry name" value="FAD-BINDING PCMH-TYPE DOMAIN-CONTAINING PROTEIN"/>
    <property type="match status" value="1"/>
</dbReference>
<gene>
    <name evidence="8" type="ORF">OEZ49_09175</name>
</gene>
<reference evidence="8 9" key="1">
    <citation type="submission" date="2022-10" db="EMBL/GenBank/DDBJ databases">
        <title>Ruegeria sp. nov., isolated from ocean surface water.</title>
        <authorList>
            <person name="He W."/>
            <person name="Wang L."/>
            <person name="Zhang D.-F."/>
        </authorList>
    </citation>
    <scope>NUCLEOTIDE SEQUENCE [LARGE SCALE GENOMIC DNA]</scope>
    <source>
        <strain evidence="8 9">WL0004</strain>
    </source>
</reference>
<feature type="compositionally biased region" description="Pro residues" evidence="6">
    <location>
        <begin position="487"/>
        <end position="499"/>
    </location>
</feature>
<dbReference type="InterPro" id="IPR036318">
    <property type="entry name" value="FAD-bd_PCMH-like_sf"/>
</dbReference>
<keyword evidence="3" id="KW-0285">Flavoprotein</keyword>
<dbReference type="EMBL" id="JAOVQN010000007">
    <property type="protein sequence ID" value="MCU9837937.1"/>
    <property type="molecule type" value="Genomic_DNA"/>
</dbReference>
<dbReference type="InterPro" id="IPR050416">
    <property type="entry name" value="FAD-linked_Oxidoreductase"/>
</dbReference>
<proteinExistence type="inferred from homology"/>
<dbReference type="RefSeq" id="WP_263388018.1">
    <property type="nucleotide sequence ID" value="NZ_JAOVQN010000007.1"/>
</dbReference>
<dbReference type="SUPFAM" id="SSF56176">
    <property type="entry name" value="FAD-binding/transporter-associated domain-like"/>
    <property type="match status" value="1"/>
</dbReference>
<dbReference type="InterPro" id="IPR006094">
    <property type="entry name" value="Oxid_FAD_bind_N"/>
</dbReference>
<evidence type="ECO:0000256" key="5">
    <source>
        <dbReference type="ARBA" id="ARBA00023002"/>
    </source>
</evidence>
<protein>
    <submittedName>
        <fullName evidence="8">FAD-dependent oxidoreductase</fullName>
    </submittedName>
</protein>
<accession>A0ABT2WQJ0</accession>
<comment type="cofactor">
    <cofactor evidence="1">
        <name>FAD</name>
        <dbReference type="ChEBI" id="CHEBI:57692"/>
    </cofactor>
</comment>
<comment type="caution">
    <text evidence="8">The sequence shown here is derived from an EMBL/GenBank/DDBJ whole genome shotgun (WGS) entry which is preliminary data.</text>
</comment>
<comment type="similarity">
    <text evidence="2">Belongs to the oxygen-dependent FAD-linked oxidoreductase family.</text>
</comment>
<sequence length="514" mass="58064">MKRRSTAKHAKEVRIHTRSAAASEQVRWRAPFTHDQLATFERQVRGRVVVPSDPDYEIARQVFYRQFQCFPEIIVYCECSSDVRNCLAFAATHDLKPVCRSSGHSSAGFSINNSMVIDLSQINSVWVDRVMRRAIVGGGTSFHRLNAVLSDFGLHVPGGGCDDVCVGGYMQGGGYGFTSREFGMNCDNVMQFEMMLWNGGIVVADETTNSDLYWCVRGGMGSNFGVLLSITYQLHDVGEMYGFGLSWDTADAPAALVMLQQDYIVGPALEKLGYQCAVMIADTRPRFYMRGLYNGDQRSCAEMIEPLRDLPGTHLDIQMTGRYVELNHRLLDEPVPIPSAPDYVFEEKQSGYIDKTLDAKDWKAMLDFMATCPNPWNDIGMEPYGGAIARSDDPNSFVHRDAYMNFFLEVFWFRQEDYQTNIDWLNDFMELMAPFMNGQSYQNYPRPGFKDAENAYWGDYLGTLAQVKSKYNPFDWFANPQHIQPPMTEPPGAPPPKGPKFPDTPIVYSQAPLP</sequence>
<keyword evidence="4" id="KW-0274">FAD</keyword>
<evidence type="ECO:0000256" key="6">
    <source>
        <dbReference type="SAM" id="MobiDB-lite"/>
    </source>
</evidence>
<dbReference type="Pfam" id="PF01565">
    <property type="entry name" value="FAD_binding_4"/>
    <property type="match status" value="1"/>
</dbReference>
<name>A0ABT2WQJ0_9RHOB</name>
<dbReference type="PROSITE" id="PS51387">
    <property type="entry name" value="FAD_PCMH"/>
    <property type="match status" value="1"/>
</dbReference>